<keyword evidence="8" id="KW-0408">Iron</keyword>
<comment type="subcellular location">
    <subcellularLocation>
        <location evidence="10">Cytoplasm</location>
        <location evidence="10">Sarcoplasm</location>
    </subcellularLocation>
</comment>
<comment type="similarity">
    <text evidence="1 15">Belongs to the globin family.</text>
</comment>
<dbReference type="PANTHER" id="PTHR46783">
    <property type="entry name" value="CYTOGLOBIN"/>
    <property type="match status" value="1"/>
</dbReference>
<evidence type="ECO:0000313" key="18">
    <source>
        <dbReference type="EMBL" id="GCB79927.1"/>
    </source>
</evidence>
<keyword evidence="9" id="KW-0514">Muscle protein</keyword>
<dbReference type="GO" id="GO:0016528">
    <property type="term" value="C:sarcoplasm"/>
    <property type="evidence" value="ECO:0007669"/>
    <property type="project" value="UniProtKB-SubCell"/>
</dbReference>
<keyword evidence="2 15" id="KW-0813">Transport</keyword>
<dbReference type="EMBL" id="BFAA01012130">
    <property type="protein sequence ID" value="GCB79927.1"/>
    <property type="molecule type" value="Genomic_DNA"/>
</dbReference>
<keyword evidence="3" id="KW-0963">Cytoplasm</keyword>
<keyword evidence="4 15" id="KW-0349">Heme</keyword>
<dbReference type="SUPFAM" id="SSF46458">
    <property type="entry name" value="Globin-like"/>
    <property type="match status" value="1"/>
</dbReference>
<evidence type="ECO:0000256" key="4">
    <source>
        <dbReference type="ARBA" id="ARBA00022617"/>
    </source>
</evidence>
<name>A0A401Q3B4_SCYTO</name>
<dbReference type="InterPro" id="IPR000971">
    <property type="entry name" value="Globin"/>
</dbReference>
<comment type="catalytic activity">
    <reaction evidence="13">
        <text>Fe(III)-heme b-[protein] + nitric oxide + H2O = Fe(II)-heme b-[protein] + nitrite + 2 H(+)</text>
        <dbReference type="Rhea" id="RHEA:77711"/>
        <dbReference type="Rhea" id="RHEA-COMP:18975"/>
        <dbReference type="Rhea" id="RHEA-COMP:18976"/>
        <dbReference type="ChEBI" id="CHEBI:15377"/>
        <dbReference type="ChEBI" id="CHEBI:15378"/>
        <dbReference type="ChEBI" id="CHEBI:16301"/>
        <dbReference type="ChEBI" id="CHEBI:16480"/>
        <dbReference type="ChEBI" id="CHEBI:55376"/>
        <dbReference type="ChEBI" id="CHEBI:60344"/>
    </reaction>
    <physiologicalReaction direction="right-to-left" evidence="13">
        <dbReference type="Rhea" id="RHEA:77713"/>
    </physiologicalReaction>
</comment>
<keyword evidence="7" id="KW-0560">Oxidoreductase</keyword>
<evidence type="ECO:0000313" key="19">
    <source>
        <dbReference type="Proteomes" id="UP000288216"/>
    </source>
</evidence>
<feature type="signal peptide" evidence="16">
    <location>
        <begin position="1"/>
        <end position="27"/>
    </location>
</feature>
<evidence type="ECO:0000256" key="15">
    <source>
        <dbReference type="RuleBase" id="RU000356"/>
    </source>
</evidence>
<dbReference type="InterPro" id="IPR013314">
    <property type="entry name" value="Globin_lamprey/hagfish"/>
</dbReference>
<dbReference type="PRINTS" id="PR00613">
    <property type="entry name" value="MYOGLOBIN"/>
</dbReference>
<dbReference type="GO" id="GO:0016491">
    <property type="term" value="F:oxidoreductase activity"/>
    <property type="evidence" value="ECO:0007669"/>
    <property type="project" value="UniProtKB-KW"/>
</dbReference>
<evidence type="ECO:0000256" key="13">
    <source>
        <dbReference type="ARBA" id="ARBA00048118"/>
    </source>
</evidence>
<dbReference type="GO" id="GO:0005506">
    <property type="term" value="F:iron ion binding"/>
    <property type="evidence" value="ECO:0007669"/>
    <property type="project" value="InterPro"/>
</dbReference>
<feature type="domain" description="Globin" evidence="17">
    <location>
        <begin position="109"/>
        <end position="258"/>
    </location>
</feature>
<evidence type="ECO:0000256" key="8">
    <source>
        <dbReference type="ARBA" id="ARBA00023004"/>
    </source>
</evidence>
<gene>
    <name evidence="18" type="ORF">scyTo_0017979</name>
</gene>
<evidence type="ECO:0000256" key="12">
    <source>
        <dbReference type="ARBA" id="ARBA00044553"/>
    </source>
</evidence>
<reference evidence="18 19" key="1">
    <citation type="journal article" date="2018" name="Nat. Ecol. Evol.">
        <title>Shark genomes provide insights into elasmobranch evolution and the origin of vertebrates.</title>
        <authorList>
            <person name="Hara Y"/>
            <person name="Yamaguchi K"/>
            <person name="Onimaru K"/>
            <person name="Kadota M"/>
            <person name="Koyanagi M"/>
            <person name="Keeley SD"/>
            <person name="Tatsumi K"/>
            <person name="Tanaka K"/>
            <person name="Motone F"/>
            <person name="Kageyama Y"/>
            <person name="Nozu R"/>
            <person name="Adachi N"/>
            <person name="Nishimura O"/>
            <person name="Nakagawa R"/>
            <person name="Tanegashima C"/>
            <person name="Kiyatake I"/>
            <person name="Matsumoto R"/>
            <person name="Murakumo K"/>
            <person name="Nishida K"/>
            <person name="Terakita A"/>
            <person name="Kuratani S"/>
            <person name="Sato K"/>
            <person name="Hyodo S Kuraku.S."/>
        </authorList>
    </citation>
    <scope>NUCLEOTIDE SEQUENCE [LARGE SCALE GENOMIC DNA]</scope>
</reference>
<evidence type="ECO:0000256" key="16">
    <source>
        <dbReference type="SAM" id="SignalP"/>
    </source>
</evidence>
<evidence type="ECO:0000256" key="1">
    <source>
        <dbReference type="ARBA" id="ARBA00008705"/>
    </source>
</evidence>
<organism evidence="18 19">
    <name type="scientific">Scyliorhinus torazame</name>
    <name type="common">Cloudy catshark</name>
    <name type="synonym">Catulus torazame</name>
    <dbReference type="NCBI Taxonomy" id="75743"/>
    <lineage>
        <taxon>Eukaryota</taxon>
        <taxon>Metazoa</taxon>
        <taxon>Chordata</taxon>
        <taxon>Craniata</taxon>
        <taxon>Vertebrata</taxon>
        <taxon>Chondrichthyes</taxon>
        <taxon>Elasmobranchii</taxon>
        <taxon>Galeomorphii</taxon>
        <taxon>Galeoidea</taxon>
        <taxon>Carcharhiniformes</taxon>
        <taxon>Scyliorhinidae</taxon>
        <taxon>Scyliorhinus</taxon>
    </lineage>
</organism>
<dbReference type="GO" id="GO:0020037">
    <property type="term" value="F:heme binding"/>
    <property type="evidence" value="ECO:0007669"/>
    <property type="project" value="InterPro"/>
</dbReference>
<keyword evidence="6" id="KW-0479">Metal-binding</keyword>
<evidence type="ECO:0000256" key="9">
    <source>
        <dbReference type="ARBA" id="ARBA00023179"/>
    </source>
</evidence>
<dbReference type="InterPro" id="IPR002335">
    <property type="entry name" value="Myoglobin"/>
</dbReference>
<evidence type="ECO:0000256" key="11">
    <source>
        <dbReference type="ARBA" id="ARBA00044552"/>
    </source>
</evidence>
<feature type="chain" id="PRO_5019575332" description="Nitrite reductase MB" evidence="16">
    <location>
        <begin position="28"/>
        <end position="270"/>
    </location>
</feature>
<protein>
    <recommendedName>
        <fullName evidence="11">Nitrite reductase MB</fullName>
    </recommendedName>
    <alternativeName>
        <fullName evidence="12">Pseudoperoxidase MB</fullName>
    </alternativeName>
</protein>
<comment type="caution">
    <text evidence="18">The sequence shown here is derived from an EMBL/GenBank/DDBJ whole genome shotgun (WGS) entry which is preliminary data.</text>
</comment>
<evidence type="ECO:0000256" key="14">
    <source>
        <dbReference type="ARBA" id="ARBA00049931"/>
    </source>
</evidence>
<dbReference type="Gene3D" id="1.10.490.10">
    <property type="entry name" value="Globins"/>
    <property type="match status" value="1"/>
</dbReference>
<evidence type="ECO:0000256" key="2">
    <source>
        <dbReference type="ARBA" id="ARBA00022448"/>
    </source>
</evidence>
<evidence type="ECO:0000256" key="3">
    <source>
        <dbReference type="ARBA" id="ARBA00022490"/>
    </source>
</evidence>
<comment type="catalytic activity">
    <reaction evidence="14">
        <text>H2O2 + AH2 = A + 2 H2O</text>
        <dbReference type="Rhea" id="RHEA:30275"/>
        <dbReference type="ChEBI" id="CHEBI:13193"/>
        <dbReference type="ChEBI" id="CHEBI:15377"/>
        <dbReference type="ChEBI" id="CHEBI:16240"/>
        <dbReference type="ChEBI" id="CHEBI:17499"/>
    </reaction>
</comment>
<dbReference type="PROSITE" id="PS01033">
    <property type="entry name" value="GLOBIN"/>
    <property type="match status" value="1"/>
</dbReference>
<proteinExistence type="inferred from homology"/>
<dbReference type="Proteomes" id="UP000288216">
    <property type="component" value="Unassembled WGS sequence"/>
</dbReference>
<evidence type="ECO:0000256" key="10">
    <source>
        <dbReference type="ARBA" id="ARBA00044498"/>
    </source>
</evidence>
<keyword evidence="16" id="KW-0732">Signal</keyword>
<evidence type="ECO:0000256" key="5">
    <source>
        <dbReference type="ARBA" id="ARBA00022621"/>
    </source>
</evidence>
<dbReference type="InterPro" id="IPR012292">
    <property type="entry name" value="Globin/Proto"/>
</dbReference>
<evidence type="ECO:0000259" key="17">
    <source>
        <dbReference type="PROSITE" id="PS01033"/>
    </source>
</evidence>
<dbReference type="STRING" id="75743.A0A401Q3B4"/>
<evidence type="ECO:0000256" key="7">
    <source>
        <dbReference type="ARBA" id="ARBA00023002"/>
    </source>
</evidence>
<accession>A0A401Q3B4</accession>
<dbReference type="AlphaFoldDB" id="A0A401Q3B4"/>
<sequence>MGGWGGRCVVVLKVRLLFCGFCTQSGAFQNPAVLSTPREREREKMILNDCCLNRLRLQTKRRHLHTPRDNAGTLKQVKSESGLGPCSRRSSHTQLPFQLDPLISGTMSDMTEADKAHIRGIWEKLAADPEGNGRAVVLRLFTDHPETKRYFKNFKNISTPEGMQKSAQIKRHGRQVMTKLNDIFENLDDWNKACAILDTLAKRHVSVHKVDVHNFQVLFNIIVKILEESLGGTFTPQIRESWVKVFNIIYNYLENCYKELGADGAPTTDE</sequence>
<dbReference type="OrthoDB" id="436496at2759"/>
<dbReference type="PANTHER" id="PTHR46783:SF3">
    <property type="entry name" value="GLOBIN FAMILY PROFILE DOMAIN-CONTAINING PROTEIN"/>
    <property type="match status" value="1"/>
</dbReference>
<keyword evidence="19" id="KW-1185">Reference proteome</keyword>
<dbReference type="GO" id="GO:0005344">
    <property type="term" value="F:oxygen carrier activity"/>
    <property type="evidence" value="ECO:0007669"/>
    <property type="project" value="UniProtKB-KW"/>
</dbReference>
<dbReference type="Pfam" id="PF00042">
    <property type="entry name" value="Globin"/>
    <property type="match status" value="1"/>
</dbReference>
<dbReference type="GO" id="GO:0019825">
    <property type="term" value="F:oxygen binding"/>
    <property type="evidence" value="ECO:0007669"/>
    <property type="project" value="InterPro"/>
</dbReference>
<evidence type="ECO:0000256" key="6">
    <source>
        <dbReference type="ARBA" id="ARBA00022723"/>
    </source>
</evidence>
<keyword evidence="5 15" id="KW-0561">Oxygen transport</keyword>
<dbReference type="InterPro" id="IPR009050">
    <property type="entry name" value="Globin-like_sf"/>
</dbReference>